<dbReference type="Pfam" id="PF00188">
    <property type="entry name" value="CAP"/>
    <property type="match status" value="1"/>
</dbReference>
<proteinExistence type="predicted"/>
<evidence type="ECO:0000259" key="3">
    <source>
        <dbReference type="SMART" id="SM00198"/>
    </source>
</evidence>
<dbReference type="Proteomes" id="UP000046392">
    <property type="component" value="Unplaced"/>
</dbReference>
<dbReference type="AlphaFoldDB" id="A0A0N5B296"/>
<evidence type="ECO:0000256" key="2">
    <source>
        <dbReference type="SAM" id="SignalP"/>
    </source>
</evidence>
<dbReference type="InterPro" id="IPR001283">
    <property type="entry name" value="CRISP-related"/>
</dbReference>
<dbReference type="PANTHER" id="PTHR10334">
    <property type="entry name" value="CYSTEINE-RICH SECRETORY PROTEIN-RELATED"/>
    <property type="match status" value="1"/>
</dbReference>
<feature type="domain" description="SCP" evidence="3">
    <location>
        <begin position="221"/>
        <end position="349"/>
    </location>
</feature>
<evidence type="ECO:0000313" key="4">
    <source>
        <dbReference type="Proteomes" id="UP000046392"/>
    </source>
</evidence>
<keyword evidence="2" id="KW-0732">Signal</keyword>
<accession>A0A0N5B296</accession>
<feature type="region of interest" description="Disordered" evidence="1">
    <location>
        <begin position="29"/>
        <end position="54"/>
    </location>
</feature>
<dbReference type="InterPro" id="IPR014044">
    <property type="entry name" value="CAP_dom"/>
</dbReference>
<feature type="signal peptide" evidence="2">
    <location>
        <begin position="1"/>
        <end position="19"/>
    </location>
</feature>
<dbReference type="SMART" id="SM00198">
    <property type="entry name" value="SCP"/>
    <property type="match status" value="1"/>
</dbReference>
<evidence type="ECO:0000313" key="5">
    <source>
        <dbReference type="WBParaSite" id="SPAL_0000019800.1"/>
    </source>
</evidence>
<evidence type="ECO:0000256" key="1">
    <source>
        <dbReference type="SAM" id="MobiDB-lite"/>
    </source>
</evidence>
<protein>
    <submittedName>
        <fullName evidence="5">SCP domain-containing protein</fullName>
    </submittedName>
</protein>
<dbReference type="WBParaSite" id="SPAL_0000019800.1">
    <property type="protein sequence ID" value="SPAL_0000019800.1"/>
    <property type="gene ID" value="SPAL_0000019800"/>
</dbReference>
<dbReference type="SUPFAM" id="SSF55797">
    <property type="entry name" value="PR-1-like"/>
    <property type="match status" value="1"/>
</dbReference>
<dbReference type="Gene3D" id="3.40.33.10">
    <property type="entry name" value="CAP"/>
    <property type="match status" value="1"/>
</dbReference>
<sequence length="367" mass="43383">MFLCHLLYYTIFIILFLKADVLLGDIKKSGSSGKSKVKVSKSGDATGKISKHGGNIDLDGENVATFIPSDSPKKGSKKKSQFRQTLRKKPDNQDLGLDKLERYVEKFSLSGVKKKVHFGDDQVRTFHSGDPPIKVGERDKYVRYGGKEIRTFNPNDPTKRFNKDQRFWYRYILGRRHHDQKYHGFRVEKLLKRYSLSSKIWYHVWGRCKRVDCYSKHNFAKVYGMFFREINLYRKLHKSVPLKYDRKLAMEALQEATKCAKARTLINVKKYRYSTLQVIYNVLYVPITIYKWYREISMYDFKANVVIPQAEHFSILIWANTTRIGIGIARNEDDVYMVFKFYPEGNQNYRFKENVHKPAYNRFNFKM</sequence>
<name>A0A0N5B296_STREA</name>
<feature type="compositionally biased region" description="Basic residues" evidence="1">
    <location>
        <begin position="74"/>
        <end position="87"/>
    </location>
</feature>
<feature type="region of interest" description="Disordered" evidence="1">
    <location>
        <begin position="67"/>
        <end position="88"/>
    </location>
</feature>
<feature type="chain" id="PRO_5005893630" evidence="2">
    <location>
        <begin position="20"/>
        <end position="367"/>
    </location>
</feature>
<reference evidence="5" key="1">
    <citation type="submission" date="2017-02" db="UniProtKB">
        <authorList>
            <consortium name="WormBaseParasite"/>
        </authorList>
    </citation>
    <scope>IDENTIFICATION</scope>
</reference>
<organism evidence="4 5">
    <name type="scientific">Strongyloides papillosus</name>
    <name type="common">Intestinal threadworm</name>
    <dbReference type="NCBI Taxonomy" id="174720"/>
    <lineage>
        <taxon>Eukaryota</taxon>
        <taxon>Metazoa</taxon>
        <taxon>Ecdysozoa</taxon>
        <taxon>Nematoda</taxon>
        <taxon>Chromadorea</taxon>
        <taxon>Rhabditida</taxon>
        <taxon>Tylenchina</taxon>
        <taxon>Panagrolaimomorpha</taxon>
        <taxon>Strongyloidoidea</taxon>
        <taxon>Strongyloididae</taxon>
        <taxon>Strongyloides</taxon>
    </lineage>
</organism>
<dbReference type="InterPro" id="IPR035940">
    <property type="entry name" value="CAP_sf"/>
</dbReference>
<keyword evidence="4" id="KW-1185">Reference proteome</keyword>